<dbReference type="GeneID" id="94355859"/>
<feature type="region of interest" description="Disordered" evidence="1">
    <location>
        <begin position="35"/>
        <end position="67"/>
    </location>
</feature>
<evidence type="ECO:0000313" key="3">
    <source>
        <dbReference type="Proteomes" id="UP000494272"/>
    </source>
</evidence>
<sequence>MMSKFRSLIVWSVAFSQVWTPVLAQTLPISVARRRAGPTRRGTRGDKSGASAGLPVVARASGNASSTTRSAISGGSVVIRDEAAQQDLTGMTAVQTVAALNRDTSSDTLNALKPIFDKEKIEAGFEIASEAQKQVGQFLETRARIRCRATSPKAG</sequence>
<accession>A0A6S7CQ93</accession>
<dbReference type="Proteomes" id="UP000494272">
    <property type="component" value="Unassembled WGS sequence"/>
</dbReference>
<name>A0A6S7CQ93_9BURK</name>
<proteinExistence type="predicted"/>
<dbReference type="RefSeq" id="WP_175167323.1">
    <property type="nucleotide sequence ID" value="NZ_CADIKW010000003.1"/>
</dbReference>
<reference evidence="2 3" key="1">
    <citation type="submission" date="2020-04" db="EMBL/GenBank/DDBJ databases">
        <authorList>
            <person name="De Canck E."/>
        </authorList>
    </citation>
    <scope>NUCLEOTIDE SEQUENCE [LARGE SCALE GENOMIC DNA]</scope>
    <source>
        <strain evidence="2 3">LMG 26841</strain>
    </source>
</reference>
<evidence type="ECO:0000313" key="2">
    <source>
        <dbReference type="EMBL" id="CAB3858135.1"/>
    </source>
</evidence>
<organism evidence="2 3">
    <name type="scientific">Achromobacter dolens</name>
    <dbReference type="NCBI Taxonomy" id="1287738"/>
    <lineage>
        <taxon>Bacteria</taxon>
        <taxon>Pseudomonadati</taxon>
        <taxon>Pseudomonadota</taxon>
        <taxon>Betaproteobacteria</taxon>
        <taxon>Burkholderiales</taxon>
        <taxon>Alcaligenaceae</taxon>
        <taxon>Achromobacter</taxon>
    </lineage>
</organism>
<dbReference type="EMBL" id="CADIKW010000003">
    <property type="protein sequence ID" value="CAB3858135.1"/>
    <property type="molecule type" value="Genomic_DNA"/>
</dbReference>
<gene>
    <name evidence="2" type="ORF">LMG26841_02314</name>
</gene>
<keyword evidence="3" id="KW-1185">Reference proteome</keyword>
<evidence type="ECO:0000256" key="1">
    <source>
        <dbReference type="SAM" id="MobiDB-lite"/>
    </source>
</evidence>
<dbReference type="AlphaFoldDB" id="A0A6S7CQ93"/>
<protein>
    <submittedName>
        <fullName evidence="2">Uncharacterized protein</fullName>
    </submittedName>
</protein>